<dbReference type="Gene3D" id="2.30.40.10">
    <property type="entry name" value="Urease, subunit C, domain 1"/>
    <property type="match status" value="1"/>
</dbReference>
<feature type="domain" description="Amidohydrolase-related" evidence="2">
    <location>
        <begin position="55"/>
        <end position="425"/>
    </location>
</feature>
<gene>
    <name evidence="3" type="ORF">GCM10009808_17390</name>
</gene>
<protein>
    <submittedName>
        <fullName evidence="3">5'-deoxyadenosine deaminase</fullName>
    </submittedName>
</protein>
<dbReference type="Pfam" id="PF01979">
    <property type="entry name" value="Amidohydro_1"/>
    <property type="match status" value="1"/>
</dbReference>
<name>A0ABP4U8J6_9MICO</name>
<accession>A0ABP4U8J6</accession>
<dbReference type="InterPro" id="IPR011059">
    <property type="entry name" value="Metal-dep_hydrolase_composite"/>
</dbReference>
<comment type="caution">
    <text evidence="3">The sequence shown here is derived from an EMBL/GenBank/DDBJ whole genome shotgun (WGS) entry which is preliminary data.</text>
</comment>
<sequence>MSRHGLVIDNAVILTMDASRTVVRGWLAVDDGVITGFGEGPAPEAAERVDAAGGILHPGYISAHQHSMDALARGERGEAQEFFDWLFGTYYGTVLSYRPEDAARAVELTAAELTRAGITTVLDCWGVGDVGQPRAIAALDATIRAADVSRLRWIIAPMVSDRVPPGWNSLFDAAPEGFRPEALTAPTGVALDFARDALSRARGRVSVWASVELPEMATDALLAGLVDLGAPGFTTHVCASEPGAVDVSGERAIERLDRLGVLRQGSVAAHLTFTDGADRAALAASGCGGAHCATATMWGGGSRSSFGELVDAGIPMGLGLDNATLNTPADMVAEMRAAMLFDRSMGSGPVRAAAADLLAHATIEGARALGLDDAIGSLEVGKRADLVLVDTSGTHWLPHRDPATALVLQSRQDDIRRVWVEGEAVFAR</sequence>
<proteinExistence type="predicted"/>
<evidence type="ECO:0000256" key="1">
    <source>
        <dbReference type="ARBA" id="ARBA00022801"/>
    </source>
</evidence>
<dbReference type="PANTHER" id="PTHR43794:SF11">
    <property type="entry name" value="AMIDOHYDROLASE-RELATED DOMAIN-CONTAINING PROTEIN"/>
    <property type="match status" value="1"/>
</dbReference>
<dbReference type="Gene3D" id="3.20.20.140">
    <property type="entry name" value="Metal-dependent hydrolases"/>
    <property type="match status" value="1"/>
</dbReference>
<dbReference type="PANTHER" id="PTHR43794">
    <property type="entry name" value="AMINOHYDROLASE SSNA-RELATED"/>
    <property type="match status" value="1"/>
</dbReference>
<dbReference type="InterPro" id="IPR032466">
    <property type="entry name" value="Metal_Hydrolase"/>
</dbReference>
<dbReference type="EMBL" id="BAAAPL010000002">
    <property type="protein sequence ID" value="GAA1700315.1"/>
    <property type="molecule type" value="Genomic_DNA"/>
</dbReference>
<keyword evidence="1" id="KW-0378">Hydrolase</keyword>
<dbReference type="InterPro" id="IPR050287">
    <property type="entry name" value="MTA/SAH_deaminase"/>
</dbReference>
<keyword evidence="4" id="KW-1185">Reference proteome</keyword>
<evidence type="ECO:0000313" key="4">
    <source>
        <dbReference type="Proteomes" id="UP001501690"/>
    </source>
</evidence>
<organism evidence="3 4">
    <name type="scientific">Microbacterium sediminicola</name>
    <dbReference type="NCBI Taxonomy" id="415210"/>
    <lineage>
        <taxon>Bacteria</taxon>
        <taxon>Bacillati</taxon>
        <taxon>Actinomycetota</taxon>
        <taxon>Actinomycetes</taxon>
        <taxon>Micrococcales</taxon>
        <taxon>Microbacteriaceae</taxon>
        <taxon>Microbacterium</taxon>
    </lineage>
</organism>
<dbReference type="SUPFAM" id="SSF51556">
    <property type="entry name" value="Metallo-dependent hydrolases"/>
    <property type="match status" value="1"/>
</dbReference>
<reference evidence="4" key="1">
    <citation type="journal article" date="2019" name="Int. J. Syst. Evol. Microbiol.">
        <title>The Global Catalogue of Microorganisms (GCM) 10K type strain sequencing project: providing services to taxonomists for standard genome sequencing and annotation.</title>
        <authorList>
            <consortium name="The Broad Institute Genomics Platform"/>
            <consortium name="The Broad Institute Genome Sequencing Center for Infectious Disease"/>
            <person name="Wu L."/>
            <person name="Ma J."/>
        </authorList>
    </citation>
    <scope>NUCLEOTIDE SEQUENCE [LARGE SCALE GENOMIC DNA]</scope>
    <source>
        <strain evidence="4">JCM 15577</strain>
    </source>
</reference>
<dbReference type="RefSeq" id="WP_344071629.1">
    <property type="nucleotide sequence ID" value="NZ_BAAAPL010000002.1"/>
</dbReference>
<dbReference type="InterPro" id="IPR006680">
    <property type="entry name" value="Amidohydro-rel"/>
</dbReference>
<evidence type="ECO:0000259" key="2">
    <source>
        <dbReference type="Pfam" id="PF01979"/>
    </source>
</evidence>
<dbReference type="SUPFAM" id="SSF51338">
    <property type="entry name" value="Composite domain of metallo-dependent hydrolases"/>
    <property type="match status" value="1"/>
</dbReference>
<evidence type="ECO:0000313" key="3">
    <source>
        <dbReference type="EMBL" id="GAA1700315.1"/>
    </source>
</evidence>
<dbReference type="Proteomes" id="UP001501690">
    <property type="component" value="Unassembled WGS sequence"/>
</dbReference>